<feature type="region of interest" description="Disordered" evidence="1">
    <location>
        <begin position="49"/>
        <end position="109"/>
    </location>
</feature>
<organism evidence="2 3">
    <name type="scientific">Eptatretus burgeri</name>
    <name type="common">Inshore hagfish</name>
    <dbReference type="NCBI Taxonomy" id="7764"/>
    <lineage>
        <taxon>Eukaryota</taxon>
        <taxon>Metazoa</taxon>
        <taxon>Chordata</taxon>
        <taxon>Craniata</taxon>
        <taxon>Vertebrata</taxon>
        <taxon>Cyclostomata</taxon>
        <taxon>Myxini</taxon>
        <taxon>Myxiniformes</taxon>
        <taxon>Myxinidae</taxon>
        <taxon>Eptatretinae</taxon>
        <taxon>Eptatretus</taxon>
    </lineage>
</organism>
<protein>
    <submittedName>
        <fullName evidence="2">Uncharacterized protein</fullName>
    </submittedName>
</protein>
<dbReference type="AlphaFoldDB" id="A0A8C4Q9Q4"/>
<keyword evidence="3" id="KW-1185">Reference proteome</keyword>
<evidence type="ECO:0000313" key="3">
    <source>
        <dbReference type="Proteomes" id="UP000694388"/>
    </source>
</evidence>
<evidence type="ECO:0000313" key="2">
    <source>
        <dbReference type="Ensembl" id="ENSEBUP00000012207.1"/>
    </source>
</evidence>
<name>A0A8C4Q9Q4_EPTBU</name>
<reference evidence="2" key="1">
    <citation type="submission" date="2025-08" db="UniProtKB">
        <authorList>
            <consortium name="Ensembl"/>
        </authorList>
    </citation>
    <scope>IDENTIFICATION</scope>
</reference>
<evidence type="ECO:0000256" key="1">
    <source>
        <dbReference type="SAM" id="MobiDB-lite"/>
    </source>
</evidence>
<proteinExistence type="predicted"/>
<dbReference type="Proteomes" id="UP000694388">
    <property type="component" value="Unplaced"/>
</dbReference>
<accession>A0A8C4Q9Q4</accession>
<sequence>MSDSVKKKKILKKFIKYHASTPNGEVRARKSRSRSFSGLIRRRVLGNHNVADTSSERKSVHMGSNTSLFSPTTTVNKELFASSKDLGADPDHPRRRSRSSDSIRNPRRRSSEYLCPIEAVLKSQLI</sequence>
<reference evidence="2" key="2">
    <citation type="submission" date="2025-09" db="UniProtKB">
        <authorList>
            <consortium name="Ensembl"/>
        </authorList>
    </citation>
    <scope>IDENTIFICATION</scope>
</reference>
<dbReference type="Ensembl" id="ENSEBUT00000012783.1">
    <property type="protein sequence ID" value="ENSEBUP00000012207.1"/>
    <property type="gene ID" value="ENSEBUG00000007790.1"/>
</dbReference>
<feature type="compositionally biased region" description="Polar residues" evidence="1">
    <location>
        <begin position="62"/>
        <end position="76"/>
    </location>
</feature>